<evidence type="ECO:0000313" key="2">
    <source>
        <dbReference type="Proteomes" id="UP000199345"/>
    </source>
</evidence>
<gene>
    <name evidence="1" type="ORF">SAMN05216326_10839</name>
</gene>
<evidence type="ECO:0000313" key="1">
    <source>
        <dbReference type="EMBL" id="SES96971.1"/>
    </source>
</evidence>
<sequence>MGIPNKKLSSLLNSIQFIIEVAANGLSQHTLIYLTQLIAYRIYSVESCQCDIYNIFELIGFRLGINHCPDTCYAAH</sequence>
<keyword evidence="2" id="KW-1185">Reference proteome</keyword>
<dbReference type="Proteomes" id="UP000199345">
    <property type="component" value="Unassembled WGS sequence"/>
</dbReference>
<organism evidence="1 2">
    <name type="scientific">Nitrosomonas marina</name>
    <dbReference type="NCBI Taxonomy" id="917"/>
    <lineage>
        <taxon>Bacteria</taxon>
        <taxon>Pseudomonadati</taxon>
        <taxon>Pseudomonadota</taxon>
        <taxon>Betaproteobacteria</taxon>
        <taxon>Nitrosomonadales</taxon>
        <taxon>Nitrosomonadaceae</taxon>
        <taxon>Nitrosomonas</taxon>
    </lineage>
</organism>
<reference evidence="2" key="1">
    <citation type="submission" date="2016-10" db="EMBL/GenBank/DDBJ databases">
        <authorList>
            <person name="Varghese N."/>
            <person name="Submissions S."/>
        </authorList>
    </citation>
    <scope>NUCLEOTIDE SEQUENCE [LARGE SCALE GENOMIC DNA]</scope>
    <source>
        <strain evidence="2">Nm71</strain>
    </source>
</reference>
<dbReference type="AlphaFoldDB" id="A0A1I0ATT7"/>
<accession>A0A1I0ATT7</accession>
<name>A0A1I0ATT7_9PROT</name>
<proteinExistence type="predicted"/>
<dbReference type="EMBL" id="FOIA01000008">
    <property type="protein sequence ID" value="SES96971.1"/>
    <property type="molecule type" value="Genomic_DNA"/>
</dbReference>
<protein>
    <submittedName>
        <fullName evidence="1">Uncharacterized protein</fullName>
    </submittedName>
</protein>